<evidence type="ECO:0000313" key="2">
    <source>
        <dbReference type="EMBL" id="CAE8737061.1"/>
    </source>
</evidence>
<sequence>MDPDAAYPTDTAFKVRALSSCLFPALPADFLAPELESEEEAEGKTLQQQRPELRPTAPRNWPLLPERRPGRAAGEALLPLLPEPSLLQLLAGQDKETSLLSNTRVENGPATLHAPTEVKMSTETPGSSRLDHCKEAERSKSLWARLLQGTNFCMLAFGAAVEAFRWSCQSSEEGGRPTTFVMLMAI</sequence>
<accession>A0A813LT23</accession>
<dbReference type="Proteomes" id="UP000626109">
    <property type="component" value="Unassembled WGS sequence"/>
</dbReference>
<evidence type="ECO:0000256" key="1">
    <source>
        <dbReference type="SAM" id="MobiDB-lite"/>
    </source>
</evidence>
<dbReference type="EMBL" id="CAJNNW010036724">
    <property type="protein sequence ID" value="CAE8737061.1"/>
    <property type="molecule type" value="Genomic_DNA"/>
</dbReference>
<gene>
    <name evidence="2" type="ORF">PGLA2088_LOCUS48594</name>
</gene>
<protein>
    <submittedName>
        <fullName evidence="2">Uncharacterized protein</fullName>
    </submittedName>
</protein>
<feature type="region of interest" description="Disordered" evidence="1">
    <location>
        <begin position="34"/>
        <end position="65"/>
    </location>
</feature>
<comment type="caution">
    <text evidence="2">The sequence shown here is derived from an EMBL/GenBank/DDBJ whole genome shotgun (WGS) entry which is preliminary data.</text>
</comment>
<evidence type="ECO:0000313" key="3">
    <source>
        <dbReference type="Proteomes" id="UP000626109"/>
    </source>
</evidence>
<reference evidence="2" key="1">
    <citation type="submission" date="2021-02" db="EMBL/GenBank/DDBJ databases">
        <authorList>
            <person name="Dougan E. K."/>
            <person name="Rhodes N."/>
            <person name="Thang M."/>
            <person name="Chan C."/>
        </authorList>
    </citation>
    <scope>NUCLEOTIDE SEQUENCE</scope>
</reference>
<organism evidence="2 3">
    <name type="scientific">Polarella glacialis</name>
    <name type="common">Dinoflagellate</name>
    <dbReference type="NCBI Taxonomy" id="89957"/>
    <lineage>
        <taxon>Eukaryota</taxon>
        <taxon>Sar</taxon>
        <taxon>Alveolata</taxon>
        <taxon>Dinophyceae</taxon>
        <taxon>Suessiales</taxon>
        <taxon>Suessiaceae</taxon>
        <taxon>Polarella</taxon>
    </lineage>
</organism>
<proteinExistence type="predicted"/>
<name>A0A813LT23_POLGL</name>
<dbReference type="AlphaFoldDB" id="A0A813LT23"/>